<gene>
    <name evidence="1" type="ORF">ACFFSY_23930</name>
</gene>
<keyword evidence="2" id="KW-1185">Reference proteome</keyword>
<dbReference type="EMBL" id="JBHMDO010000039">
    <property type="protein sequence ID" value="MFB9328996.1"/>
    <property type="molecule type" value="Genomic_DNA"/>
</dbReference>
<comment type="caution">
    <text evidence="1">The sequence shown here is derived from an EMBL/GenBank/DDBJ whole genome shotgun (WGS) entry which is preliminary data.</text>
</comment>
<dbReference type="InterPro" id="IPR025916">
    <property type="entry name" value="YdjO"/>
</dbReference>
<sequence length="72" mass="8344">MKVTEEQDKPKLVPTKIYKCKDAECKAWVREELATAEPTCPICKGPMHRSIRHLPALQNKIKKKKPVKKDLF</sequence>
<evidence type="ECO:0000313" key="2">
    <source>
        <dbReference type="Proteomes" id="UP001589747"/>
    </source>
</evidence>
<protein>
    <submittedName>
        <fullName evidence="1">Cold-inducible protein YdjO-related protein</fullName>
    </submittedName>
</protein>
<dbReference type="Proteomes" id="UP001589747">
    <property type="component" value="Unassembled WGS sequence"/>
</dbReference>
<accession>A0ABV5KUU0</accession>
<dbReference type="Pfam" id="PF14169">
    <property type="entry name" value="YdjO"/>
    <property type="match status" value="1"/>
</dbReference>
<organism evidence="1 2">
    <name type="scientific">Paenibacillus aurantiacus</name>
    <dbReference type="NCBI Taxonomy" id="1936118"/>
    <lineage>
        <taxon>Bacteria</taxon>
        <taxon>Bacillati</taxon>
        <taxon>Bacillota</taxon>
        <taxon>Bacilli</taxon>
        <taxon>Bacillales</taxon>
        <taxon>Paenibacillaceae</taxon>
        <taxon>Paenibacillus</taxon>
    </lineage>
</organism>
<evidence type="ECO:0000313" key="1">
    <source>
        <dbReference type="EMBL" id="MFB9328996.1"/>
    </source>
</evidence>
<proteinExistence type="predicted"/>
<name>A0ABV5KUU0_9BACL</name>
<reference evidence="1 2" key="1">
    <citation type="submission" date="2024-09" db="EMBL/GenBank/DDBJ databases">
        <authorList>
            <person name="Sun Q."/>
            <person name="Mori K."/>
        </authorList>
    </citation>
    <scope>NUCLEOTIDE SEQUENCE [LARGE SCALE GENOMIC DNA]</scope>
    <source>
        <strain evidence="1 2">TISTR 2452</strain>
    </source>
</reference>
<dbReference type="RefSeq" id="WP_377498851.1">
    <property type="nucleotide sequence ID" value="NZ_JBHMDO010000039.1"/>
</dbReference>